<evidence type="ECO:0000256" key="2">
    <source>
        <dbReference type="SAM" id="Phobius"/>
    </source>
</evidence>
<accession>A0A518HNN1</accession>
<dbReference type="RefSeq" id="WP_145386082.1">
    <property type="nucleotide sequence ID" value="NZ_CP037423.1"/>
</dbReference>
<evidence type="ECO:0000313" key="3">
    <source>
        <dbReference type="EMBL" id="QDV42455.1"/>
    </source>
</evidence>
<dbReference type="PANTHER" id="PTHR35610:SF7">
    <property type="entry name" value="3-ISOPROPYLMALATE DEHYDRATASE"/>
    <property type="match status" value="1"/>
</dbReference>
<dbReference type="Proteomes" id="UP000319004">
    <property type="component" value="Chromosome"/>
</dbReference>
<keyword evidence="2" id="KW-0472">Membrane</keyword>
<protein>
    <submittedName>
        <fullName evidence="3">PAC2 family protein</fullName>
    </submittedName>
</protein>
<dbReference type="Gene3D" id="3.40.50.10900">
    <property type="entry name" value="PAC-like subunit"/>
    <property type="match status" value="1"/>
</dbReference>
<evidence type="ECO:0000313" key="4">
    <source>
        <dbReference type="Proteomes" id="UP000319004"/>
    </source>
</evidence>
<keyword evidence="2" id="KW-1133">Transmembrane helix</keyword>
<evidence type="ECO:0000256" key="1">
    <source>
        <dbReference type="SAM" id="MobiDB-lite"/>
    </source>
</evidence>
<dbReference type="InterPro" id="IPR019151">
    <property type="entry name" value="Proteasome_assmbl_chaperone_2"/>
</dbReference>
<dbReference type="KEGG" id="snep:Enr13x_23020"/>
<gene>
    <name evidence="3" type="ORF">Enr13x_23020</name>
</gene>
<sequence length="309" mass="34919">MSEATKSKRPWLVAVWPGMGHVAISAGYYLMAKLGMQYLGEFTPNGLFDVDYAIIKSGIVQKTQRPRSRFFIWKAPDDKRDIIVFIGEAQPPLGKFEFCEKLIDFARDQGVERVFTFAAMATDMHPEHESRLFGAATDQKTLKELDRPEVRYLEEGHVSGLNGVLLAAAVDKGMEGVCLLGEMPHLFAQLPFPKASLAVLEVFAEMAEIPLDFTELKEQAQAIEQQLGELLAKFKEKMKSNESGATESFEHPNDNEEELAEADQARIETLFAQAADDRSKAYELKNELDRLGVFEEFEDRFLDLFQRPE</sequence>
<dbReference type="InterPro" id="IPR038389">
    <property type="entry name" value="PSMG2_sf"/>
</dbReference>
<dbReference type="SUPFAM" id="SSF159659">
    <property type="entry name" value="Cgl1923-like"/>
    <property type="match status" value="1"/>
</dbReference>
<keyword evidence="2" id="KW-0812">Transmembrane</keyword>
<dbReference type="Pfam" id="PF09754">
    <property type="entry name" value="PAC2"/>
    <property type="match status" value="1"/>
</dbReference>
<dbReference type="AlphaFoldDB" id="A0A518HNN1"/>
<name>A0A518HNN1_9BACT</name>
<dbReference type="OrthoDB" id="249738at2"/>
<feature type="region of interest" description="Disordered" evidence="1">
    <location>
        <begin position="241"/>
        <end position="263"/>
    </location>
</feature>
<keyword evidence="4" id="KW-1185">Reference proteome</keyword>
<dbReference type="EMBL" id="CP037423">
    <property type="protein sequence ID" value="QDV42455.1"/>
    <property type="molecule type" value="Genomic_DNA"/>
</dbReference>
<organism evidence="3 4">
    <name type="scientific">Stieleria neptunia</name>
    <dbReference type="NCBI Taxonomy" id="2527979"/>
    <lineage>
        <taxon>Bacteria</taxon>
        <taxon>Pseudomonadati</taxon>
        <taxon>Planctomycetota</taxon>
        <taxon>Planctomycetia</taxon>
        <taxon>Pirellulales</taxon>
        <taxon>Pirellulaceae</taxon>
        <taxon>Stieleria</taxon>
    </lineage>
</organism>
<reference evidence="3 4" key="1">
    <citation type="submission" date="2019-03" db="EMBL/GenBank/DDBJ databases">
        <title>Deep-cultivation of Planctomycetes and their phenomic and genomic characterization uncovers novel biology.</title>
        <authorList>
            <person name="Wiegand S."/>
            <person name="Jogler M."/>
            <person name="Boedeker C."/>
            <person name="Pinto D."/>
            <person name="Vollmers J."/>
            <person name="Rivas-Marin E."/>
            <person name="Kohn T."/>
            <person name="Peeters S.H."/>
            <person name="Heuer A."/>
            <person name="Rast P."/>
            <person name="Oberbeckmann S."/>
            <person name="Bunk B."/>
            <person name="Jeske O."/>
            <person name="Meyerdierks A."/>
            <person name="Storesund J.E."/>
            <person name="Kallscheuer N."/>
            <person name="Luecker S."/>
            <person name="Lage O.M."/>
            <person name="Pohl T."/>
            <person name="Merkel B.J."/>
            <person name="Hornburger P."/>
            <person name="Mueller R.-W."/>
            <person name="Bruemmer F."/>
            <person name="Labrenz M."/>
            <person name="Spormann A.M."/>
            <person name="Op den Camp H."/>
            <person name="Overmann J."/>
            <person name="Amann R."/>
            <person name="Jetten M.S.M."/>
            <person name="Mascher T."/>
            <person name="Medema M.H."/>
            <person name="Devos D.P."/>
            <person name="Kaster A.-K."/>
            <person name="Ovreas L."/>
            <person name="Rohde M."/>
            <person name="Galperin M.Y."/>
            <person name="Jogler C."/>
        </authorList>
    </citation>
    <scope>NUCLEOTIDE SEQUENCE [LARGE SCALE GENOMIC DNA]</scope>
    <source>
        <strain evidence="3 4">Enr13</strain>
    </source>
</reference>
<feature type="transmembrane region" description="Helical" evidence="2">
    <location>
        <begin position="12"/>
        <end position="31"/>
    </location>
</feature>
<proteinExistence type="predicted"/>
<dbReference type="PANTHER" id="PTHR35610">
    <property type="entry name" value="3-ISOPROPYLMALATE DEHYDRATASE-RELATED"/>
    <property type="match status" value="1"/>
</dbReference>